<gene>
    <name evidence="2" type="ORF">GCM10010528_23330</name>
</gene>
<feature type="domain" description="Thoeris protein ThsB TIR-like" evidence="1">
    <location>
        <begin position="6"/>
        <end position="99"/>
    </location>
</feature>
<evidence type="ECO:0000259" key="1">
    <source>
        <dbReference type="Pfam" id="PF08937"/>
    </source>
</evidence>
<evidence type="ECO:0000313" key="2">
    <source>
        <dbReference type="EMBL" id="GAA3043048.1"/>
    </source>
</evidence>
<proteinExistence type="predicted"/>
<name>A0ABP6LG79_9ACTN</name>
<dbReference type="Pfam" id="PF08937">
    <property type="entry name" value="ThsB_TIR"/>
    <property type="match status" value="1"/>
</dbReference>
<accession>A0ABP6LG79</accession>
<organism evidence="2 3">
    <name type="scientific">Gordonia defluvii</name>
    <dbReference type="NCBI Taxonomy" id="283718"/>
    <lineage>
        <taxon>Bacteria</taxon>
        <taxon>Bacillati</taxon>
        <taxon>Actinomycetota</taxon>
        <taxon>Actinomycetes</taxon>
        <taxon>Mycobacteriales</taxon>
        <taxon>Gordoniaceae</taxon>
        <taxon>Gordonia</taxon>
    </lineage>
</organism>
<reference evidence="3" key="1">
    <citation type="journal article" date="2019" name="Int. J. Syst. Evol. Microbiol.">
        <title>The Global Catalogue of Microorganisms (GCM) 10K type strain sequencing project: providing services to taxonomists for standard genome sequencing and annotation.</title>
        <authorList>
            <consortium name="The Broad Institute Genomics Platform"/>
            <consortium name="The Broad Institute Genome Sequencing Center for Infectious Disease"/>
            <person name="Wu L."/>
            <person name="Ma J."/>
        </authorList>
    </citation>
    <scope>NUCLEOTIDE SEQUENCE [LARGE SCALE GENOMIC DNA]</scope>
    <source>
        <strain evidence="3">JCM 14234</strain>
    </source>
</reference>
<dbReference type="InterPro" id="IPR036490">
    <property type="entry name" value="ThsB_TIR-like_sf"/>
</dbReference>
<dbReference type="InterPro" id="IPR015032">
    <property type="entry name" value="ThsB__TIR-like_domain"/>
</dbReference>
<comment type="caution">
    <text evidence="2">The sequence shown here is derived from an EMBL/GenBank/DDBJ whole genome shotgun (WGS) entry which is preliminary data.</text>
</comment>
<dbReference type="SUPFAM" id="SSF52206">
    <property type="entry name" value="Hypothetical protein MTH538"/>
    <property type="match status" value="1"/>
</dbReference>
<evidence type="ECO:0000313" key="3">
    <source>
        <dbReference type="Proteomes" id="UP001501035"/>
    </source>
</evidence>
<keyword evidence="3" id="KW-1185">Reference proteome</keyword>
<dbReference type="Proteomes" id="UP001501035">
    <property type="component" value="Unassembled WGS sequence"/>
</dbReference>
<dbReference type="EMBL" id="BAAAVS010000046">
    <property type="protein sequence ID" value="GAA3043048.1"/>
    <property type="molecule type" value="Genomic_DNA"/>
</dbReference>
<dbReference type="Gene3D" id="3.40.50.9200">
    <property type="entry name" value="Hypothetical protein MTH538"/>
    <property type="match status" value="1"/>
</dbReference>
<sequence length="162" mass="18164">MAQSVFFSFQYEPDNWRVQQVMNMGAVSGGSAFTPQDWESVRYETDAAIEKWIHEQMSYTKAVIVLVGATTADSRWVKHEIIKGWNDSRPLLGVRIHKLLDKDGYSSSRGSDPFAAISMKGGGTMADYVEVIDPAGSDSQTVYRTIQDNLEDWVSTRAYKPS</sequence>
<dbReference type="RefSeq" id="WP_344716794.1">
    <property type="nucleotide sequence ID" value="NZ_BAAAVS010000046.1"/>
</dbReference>
<protein>
    <recommendedName>
        <fullName evidence="1">Thoeris protein ThsB TIR-like domain-containing protein</fullName>
    </recommendedName>
</protein>